<keyword evidence="4" id="KW-0012">Acyltransferase</keyword>
<evidence type="ECO:0000313" key="5">
    <source>
        <dbReference type="Proteomes" id="UP000591131"/>
    </source>
</evidence>
<feature type="compositionally biased region" description="Acidic residues" evidence="2">
    <location>
        <begin position="121"/>
        <end position="140"/>
    </location>
</feature>
<dbReference type="OrthoDB" id="440448at2759"/>
<dbReference type="Pfam" id="PF04232">
    <property type="entry name" value="SpoVS"/>
    <property type="match status" value="1"/>
</dbReference>
<dbReference type="GO" id="GO:0003723">
    <property type="term" value="F:RNA binding"/>
    <property type="evidence" value="ECO:0007669"/>
    <property type="project" value="UniProtKB-KW"/>
</dbReference>
<dbReference type="InterPro" id="IPR007347">
    <property type="entry name" value="SpoVS"/>
</dbReference>
<reference evidence="4 5" key="1">
    <citation type="submission" date="2020-04" db="EMBL/GenBank/DDBJ databases">
        <title>Perkinsus chesapeaki whole genome sequence.</title>
        <authorList>
            <person name="Bogema D.R."/>
        </authorList>
    </citation>
    <scope>NUCLEOTIDE SEQUENCE [LARGE SCALE GENOMIC DNA]</scope>
    <source>
        <strain evidence="4">ATCC PRA-425</strain>
    </source>
</reference>
<evidence type="ECO:0000313" key="4">
    <source>
        <dbReference type="EMBL" id="KAF4677153.1"/>
    </source>
</evidence>
<comment type="caution">
    <text evidence="4">The sequence shown here is derived from an EMBL/GenBank/DDBJ whole genome shotgun (WGS) entry which is preliminary data.</text>
</comment>
<dbReference type="Gene3D" id="3.30.110.20">
    <property type="entry name" value="Alba-like domain"/>
    <property type="match status" value="2"/>
</dbReference>
<name>A0A7J6MZX0_PERCH</name>
<dbReference type="SUPFAM" id="SSF46689">
    <property type="entry name" value="Homeodomain-like"/>
    <property type="match status" value="1"/>
</dbReference>
<dbReference type="InterPro" id="IPR015010">
    <property type="entry name" value="TERF2IP_Myb"/>
</dbReference>
<dbReference type="Pfam" id="PF08914">
    <property type="entry name" value="Myb_Rap1"/>
    <property type="match status" value="1"/>
</dbReference>
<protein>
    <submittedName>
        <fullName evidence="4">Lysophosphatidylcholine acyltransferase 2</fullName>
    </submittedName>
</protein>
<dbReference type="EMBL" id="JAAPAO010000019">
    <property type="protein sequence ID" value="KAF4677153.1"/>
    <property type="molecule type" value="Genomic_DNA"/>
</dbReference>
<evidence type="ECO:0000259" key="3">
    <source>
        <dbReference type="Pfam" id="PF08914"/>
    </source>
</evidence>
<keyword evidence="1" id="KW-0694">RNA-binding</keyword>
<dbReference type="Proteomes" id="UP000591131">
    <property type="component" value="Unassembled WGS sequence"/>
</dbReference>
<dbReference type="AlphaFoldDB" id="A0A7J6MZX0"/>
<accession>A0A7J6MZX0</accession>
<dbReference type="Gene3D" id="1.10.10.60">
    <property type="entry name" value="Homeodomain-like"/>
    <property type="match status" value="1"/>
</dbReference>
<evidence type="ECO:0000256" key="2">
    <source>
        <dbReference type="SAM" id="MobiDB-lite"/>
    </source>
</evidence>
<evidence type="ECO:0000256" key="1">
    <source>
        <dbReference type="ARBA" id="ARBA00022884"/>
    </source>
</evidence>
<proteinExistence type="predicted"/>
<keyword evidence="5" id="KW-1185">Reference proteome</keyword>
<dbReference type="InterPro" id="IPR036882">
    <property type="entry name" value="Alba-like_dom_sf"/>
</dbReference>
<feature type="domain" description="TERF2-interacting telomeric protein 1 Myb" evidence="3">
    <location>
        <begin position="50"/>
        <end position="90"/>
    </location>
</feature>
<gene>
    <name evidence="4" type="primary">LPCAT2_6</name>
    <name evidence="4" type="ORF">FOL47_002995</name>
</gene>
<organism evidence="4 5">
    <name type="scientific">Perkinsus chesapeaki</name>
    <name type="common">Clam parasite</name>
    <name type="synonym">Perkinsus andrewsi</name>
    <dbReference type="NCBI Taxonomy" id="330153"/>
    <lineage>
        <taxon>Eukaryota</taxon>
        <taxon>Sar</taxon>
        <taxon>Alveolata</taxon>
        <taxon>Perkinsozoa</taxon>
        <taxon>Perkinsea</taxon>
        <taxon>Perkinsida</taxon>
        <taxon>Perkinsidae</taxon>
        <taxon>Perkinsus</taxon>
    </lineage>
</organism>
<feature type="compositionally biased region" description="Basic and acidic residues" evidence="2">
    <location>
        <begin position="107"/>
        <end position="119"/>
    </location>
</feature>
<keyword evidence="4" id="KW-0808">Transferase</keyword>
<dbReference type="GO" id="GO:0016746">
    <property type="term" value="F:acyltransferase activity"/>
    <property type="evidence" value="ECO:0007669"/>
    <property type="project" value="UniProtKB-KW"/>
</dbReference>
<dbReference type="InterPro" id="IPR009057">
    <property type="entry name" value="Homeodomain-like_sf"/>
</dbReference>
<feature type="region of interest" description="Disordered" evidence="2">
    <location>
        <begin position="102"/>
        <end position="155"/>
    </location>
</feature>
<sequence>MTQRPCGDGEFWFEEQIHREMDAGRHSYSLVEDVRLEQRVKEICRRARVRGEKPPRIKGDSLWRRIEEEGLLPGRTWQSMKERWKKHICPAIEERYQQLRAQGKIPAEQERAASERLSESGDSELTDETSDSESESEFEEALSAAAPARDGASPIPMDDDMWGIRAGPEILAIEDKFRVSKEADTRELAQLIQGVLLRPGDSLVLQGMGAHSVNCAVKATTIAAQRFGASMPLTVHFTGPAPGMIMNSQRRDYEIWLVVRLADSLLTPDLPEETRALIVSMSTRVHALAGAIVSSLKENTPVDLHGIGPVCVHKMAEALTVAAEFCRKEKLPGELLTRPSFYQVQSDSGYTRSGDSTISGINLRVRLEDAFEIDRSLT</sequence>